<dbReference type="Pfam" id="PF10646">
    <property type="entry name" value="Germane"/>
    <property type="match status" value="1"/>
</dbReference>
<keyword evidence="5" id="KW-1185">Reference proteome</keyword>
<keyword evidence="2" id="KW-0472">Membrane</keyword>
<feature type="transmembrane region" description="Helical" evidence="2">
    <location>
        <begin position="41"/>
        <end position="63"/>
    </location>
</feature>
<dbReference type="InterPro" id="IPR019606">
    <property type="entry name" value="GerMN"/>
</dbReference>
<dbReference type="Pfam" id="PF10648">
    <property type="entry name" value="Gmad2"/>
    <property type="match status" value="1"/>
</dbReference>
<dbReference type="InterPro" id="IPR018911">
    <property type="entry name" value="Gmad2_Ig-like_dom"/>
</dbReference>
<name>A0A9Q9IAH2_9ACTN</name>
<keyword evidence="2" id="KW-1133">Transmembrane helix</keyword>
<sequence>MRMSPEDRLRSALRAQVDTVEVAPDALPRIRGRIQRQRRGGWAVLAAAAAVAAVIALAVVVFVPDRVPPPDGPAGRGPAASATREPAGPPGSSGPATTAVPDEPARVQLPVYYARNDRLVREFHDLTLPVDDDAHRIAAAVGEALRAGSAADPDYESLWPDAVSVRGVTVDGRVVTVDLADVGGAPRAATPALAVQQLVSTVAAAATYTSVKRVDGVRITVGGAPVAKLWGAVDTSRPVRQAPPSEIYAPVWVIDPQHGQVVGKAFTVHLAGIVFEGTVRLRVRGTGGVVVVEQVVQLSAGAPAVGEARVPLTLPPGRYTVEAFYLSAADGSVQAVDDHEFSVG</sequence>
<evidence type="ECO:0000256" key="2">
    <source>
        <dbReference type="SAM" id="Phobius"/>
    </source>
</evidence>
<dbReference type="EMBL" id="CP073767">
    <property type="protein sequence ID" value="UWZ52859.1"/>
    <property type="molecule type" value="Genomic_DNA"/>
</dbReference>
<dbReference type="AlphaFoldDB" id="A0A9Q9IAH2"/>
<gene>
    <name evidence="4" type="ORF">Daura_40620</name>
</gene>
<proteinExistence type="predicted"/>
<dbReference type="SMART" id="SM00909">
    <property type="entry name" value="Germane"/>
    <property type="match status" value="1"/>
</dbReference>
<reference evidence="4" key="1">
    <citation type="submission" date="2021-04" db="EMBL/GenBank/DDBJ databases">
        <title>Dactylosporangium aurantiacum NRRL B-8018 full assembly.</title>
        <authorList>
            <person name="Hartkoorn R.C."/>
            <person name="Beaudoing E."/>
            <person name="Hot D."/>
        </authorList>
    </citation>
    <scope>NUCLEOTIDE SEQUENCE</scope>
    <source>
        <strain evidence="4">NRRL B-8018</strain>
    </source>
</reference>
<feature type="region of interest" description="Disordered" evidence="1">
    <location>
        <begin position="70"/>
        <end position="102"/>
    </location>
</feature>
<evidence type="ECO:0000256" key="1">
    <source>
        <dbReference type="SAM" id="MobiDB-lite"/>
    </source>
</evidence>
<dbReference type="OrthoDB" id="4843507at2"/>
<accession>A0A9Q9IAH2</accession>
<evidence type="ECO:0000313" key="4">
    <source>
        <dbReference type="EMBL" id="UWZ52859.1"/>
    </source>
</evidence>
<organism evidence="4 5">
    <name type="scientific">Dactylosporangium aurantiacum</name>
    <dbReference type="NCBI Taxonomy" id="35754"/>
    <lineage>
        <taxon>Bacteria</taxon>
        <taxon>Bacillati</taxon>
        <taxon>Actinomycetota</taxon>
        <taxon>Actinomycetes</taxon>
        <taxon>Micromonosporales</taxon>
        <taxon>Micromonosporaceae</taxon>
        <taxon>Dactylosporangium</taxon>
    </lineage>
</organism>
<evidence type="ECO:0000313" key="5">
    <source>
        <dbReference type="Proteomes" id="UP001058003"/>
    </source>
</evidence>
<feature type="domain" description="GerMN" evidence="3">
    <location>
        <begin position="138"/>
        <end position="230"/>
    </location>
</feature>
<dbReference type="Proteomes" id="UP001058003">
    <property type="component" value="Chromosome"/>
</dbReference>
<evidence type="ECO:0000259" key="3">
    <source>
        <dbReference type="SMART" id="SM00909"/>
    </source>
</evidence>
<keyword evidence="2" id="KW-0812">Transmembrane</keyword>
<protein>
    <submittedName>
        <fullName evidence="4">GerMN domain-containing protein</fullName>
    </submittedName>
</protein>
<dbReference type="RefSeq" id="WP_156089234.1">
    <property type="nucleotide sequence ID" value="NZ_CP073767.1"/>
</dbReference>
<dbReference type="KEGG" id="daur:Daura_40620"/>